<evidence type="ECO:0000313" key="3">
    <source>
        <dbReference type="EMBL" id="NEY80654.1"/>
    </source>
</evidence>
<dbReference type="Proteomes" id="UP000472971">
    <property type="component" value="Unassembled WGS sequence"/>
</dbReference>
<dbReference type="InterPro" id="IPR002109">
    <property type="entry name" value="Glutaredoxin"/>
</dbReference>
<dbReference type="EMBL" id="JAAIWN010000005">
    <property type="protein sequence ID" value="NEY80654.1"/>
    <property type="molecule type" value="Genomic_DNA"/>
</dbReference>
<reference evidence="3 4" key="1">
    <citation type="submission" date="2020-02" db="EMBL/GenBank/DDBJ databases">
        <title>Bacillus aquiflavi sp. nov., isolated from yellow water of strong flavor Chinese baijiu in Yibin region of China.</title>
        <authorList>
            <person name="Xie J."/>
        </authorList>
    </citation>
    <scope>NUCLEOTIDE SEQUENCE [LARGE SCALE GENOMIC DNA]</scope>
    <source>
        <strain evidence="3 4">3H-10</strain>
    </source>
</reference>
<dbReference type="GO" id="GO:0009055">
    <property type="term" value="F:electron transfer activity"/>
    <property type="evidence" value="ECO:0007669"/>
    <property type="project" value="TreeGrafter"/>
</dbReference>
<dbReference type="PANTHER" id="PTHR34386">
    <property type="entry name" value="GLUTAREDOXIN"/>
    <property type="match status" value="1"/>
</dbReference>
<evidence type="ECO:0000313" key="4">
    <source>
        <dbReference type="Proteomes" id="UP000472971"/>
    </source>
</evidence>
<dbReference type="GO" id="GO:0045454">
    <property type="term" value="P:cell redox homeostasis"/>
    <property type="evidence" value="ECO:0007669"/>
    <property type="project" value="TreeGrafter"/>
</dbReference>
<keyword evidence="4" id="KW-1185">Reference proteome</keyword>
<name>A0A6B3VZ72_9BACI</name>
<dbReference type="Pfam" id="PF00462">
    <property type="entry name" value="Glutaredoxin"/>
    <property type="match status" value="1"/>
</dbReference>
<dbReference type="CDD" id="cd02976">
    <property type="entry name" value="NrdH"/>
    <property type="match status" value="1"/>
</dbReference>
<dbReference type="InterPro" id="IPR051548">
    <property type="entry name" value="Grx-like_ET"/>
</dbReference>
<gene>
    <name evidence="3" type="ORF">G4D64_03765</name>
    <name evidence="2" type="ORF">H1Z61_03800</name>
</gene>
<dbReference type="RefSeq" id="WP_163240267.1">
    <property type="nucleotide sequence ID" value="NZ_CP082780.1"/>
</dbReference>
<dbReference type="SUPFAM" id="SSF52833">
    <property type="entry name" value="Thioredoxin-like"/>
    <property type="match status" value="1"/>
</dbReference>
<dbReference type="InterPro" id="IPR036249">
    <property type="entry name" value="Thioredoxin-like_sf"/>
</dbReference>
<dbReference type="Gene3D" id="3.40.30.10">
    <property type="entry name" value="Glutaredoxin"/>
    <property type="match status" value="1"/>
</dbReference>
<dbReference type="Proteomes" id="UP000570010">
    <property type="component" value="Unassembled WGS sequence"/>
</dbReference>
<comment type="caution">
    <text evidence="3">The sequence shown here is derived from an EMBL/GenBank/DDBJ whole genome shotgun (WGS) entry which is preliminary data.</text>
</comment>
<accession>A0A6B3VZ72</accession>
<dbReference type="PROSITE" id="PS51354">
    <property type="entry name" value="GLUTAREDOXIN_2"/>
    <property type="match status" value="1"/>
</dbReference>
<protein>
    <submittedName>
        <fullName evidence="3">Glutaredoxin family protein</fullName>
    </submittedName>
</protein>
<evidence type="ECO:0000313" key="2">
    <source>
        <dbReference type="EMBL" id="MBA4536286.1"/>
    </source>
</evidence>
<dbReference type="EMBL" id="JACEIO010000005">
    <property type="protein sequence ID" value="MBA4536286.1"/>
    <property type="molecule type" value="Genomic_DNA"/>
</dbReference>
<proteinExistence type="predicted"/>
<dbReference type="AlphaFoldDB" id="A0A6B3VZ72"/>
<reference evidence="2 5" key="2">
    <citation type="submission" date="2020-07" db="EMBL/GenBank/DDBJ databases">
        <authorList>
            <person name="Feng H."/>
        </authorList>
    </citation>
    <scope>NUCLEOTIDE SEQUENCE [LARGE SCALE GENOMIC DNA]</scope>
    <source>
        <strain evidence="5">s-12</strain>
        <strain evidence="2">S-12</strain>
    </source>
</reference>
<dbReference type="PANTHER" id="PTHR34386:SF1">
    <property type="entry name" value="GLUTAREDOXIN-LIKE PROTEIN NRDH"/>
    <property type="match status" value="1"/>
</dbReference>
<sequence length="77" mass="8683">MNDITVYTTNTCPYCVMMKNFLNDKGLPFKEVNVQQDPEAGRKLVEATGQMGVPQTNVNGHWVLGFDPNTLMSYIKK</sequence>
<evidence type="ECO:0000313" key="5">
    <source>
        <dbReference type="Proteomes" id="UP000570010"/>
    </source>
</evidence>
<feature type="domain" description="Glutaredoxin" evidence="1">
    <location>
        <begin position="4"/>
        <end position="62"/>
    </location>
</feature>
<organism evidence="3 4">
    <name type="scientific">Bacillus aquiflavi</name>
    <dbReference type="NCBI Taxonomy" id="2672567"/>
    <lineage>
        <taxon>Bacteria</taxon>
        <taxon>Bacillati</taxon>
        <taxon>Bacillota</taxon>
        <taxon>Bacilli</taxon>
        <taxon>Bacillales</taxon>
        <taxon>Bacillaceae</taxon>
        <taxon>Bacillus</taxon>
    </lineage>
</organism>
<evidence type="ECO:0000259" key="1">
    <source>
        <dbReference type="Pfam" id="PF00462"/>
    </source>
</evidence>